<dbReference type="InterPro" id="IPR011990">
    <property type="entry name" value="TPR-like_helical_dom_sf"/>
</dbReference>
<keyword evidence="2" id="KW-0812">Transmembrane</keyword>
<dbReference type="RefSeq" id="WP_144229255.1">
    <property type="nucleotide sequence ID" value="NZ_CBCRVV010000019.1"/>
</dbReference>
<evidence type="ECO:0000313" key="4">
    <source>
        <dbReference type="Proteomes" id="UP000315648"/>
    </source>
</evidence>
<gene>
    <name evidence="3" type="ORF">FPL22_06320</name>
</gene>
<evidence type="ECO:0000256" key="1">
    <source>
        <dbReference type="SAM" id="MobiDB-lite"/>
    </source>
</evidence>
<dbReference type="Gene3D" id="1.25.40.10">
    <property type="entry name" value="Tetratricopeptide repeat domain"/>
    <property type="match status" value="1"/>
</dbReference>
<reference evidence="3 4" key="1">
    <citation type="submission" date="2019-07" db="EMBL/GenBank/DDBJ databases">
        <title>Description of 53C-WASEF.</title>
        <authorList>
            <person name="Pitt A."/>
            <person name="Hahn M.W."/>
        </authorList>
    </citation>
    <scope>NUCLEOTIDE SEQUENCE [LARGE SCALE GENOMIC DNA]</scope>
    <source>
        <strain evidence="3 4">53C-WASEF</strain>
    </source>
</reference>
<dbReference type="EMBL" id="VMBG01000001">
    <property type="protein sequence ID" value="TSJ78914.1"/>
    <property type="molecule type" value="Genomic_DNA"/>
</dbReference>
<feature type="compositionally biased region" description="Pro residues" evidence="1">
    <location>
        <begin position="497"/>
        <end position="520"/>
    </location>
</feature>
<dbReference type="OrthoDB" id="183489at2"/>
<comment type="caution">
    <text evidence="3">The sequence shown here is derived from an EMBL/GenBank/DDBJ whole genome shotgun (WGS) entry which is preliminary data.</text>
</comment>
<sequence length="526" mass="57134">MIFDTQNPRMRLALRVVVGLIIALVIAVAYPWIRDRYSAPSASRSPATHPIKGAQTTIDFVTGSLMAFQANSPGTPAALRLSADFLEQAGDSRAILVRARLLALQPESGVNRLELAATKRRFQEPEATDSNVPANDLRKRTETALRANDFPTATASADALCATSRATFSDHFLRMQVGLAAGRLTLDESLAALEKRARAHPEDTAEFTGWLIALGRTSQALDWLARLPVSTLKLPIFESARADALAAAGLWDDARGPISRGAWGAVPPDALQLAFSVRLLDRQTRSQLQQDLWNEALRASAKSLTGLQILNRLAVTWSWGPETATTLLVIIRQHPSATWAYAALADHYAAGKDTPNLKGVIALWREAEPARNDVEARWARLQLLTEPPILTGSAQASLARLHAADHANPDVTTSLALLRWQQKKVPEALVLLETLPAITRRRPDIALYNGLFLSAAGRRAEAREVLSGVDPDNLLREEVALLQTANQASREPKAPSVIPPRPSPKPSPVPARPSTQPIPPIEDVAK</sequence>
<protein>
    <recommendedName>
        <fullName evidence="5">Tetratricopeptide repeat protein</fullName>
    </recommendedName>
</protein>
<dbReference type="AlphaFoldDB" id="A0A556QQJ7"/>
<keyword evidence="2" id="KW-0472">Membrane</keyword>
<feature type="transmembrane region" description="Helical" evidence="2">
    <location>
        <begin position="12"/>
        <end position="33"/>
    </location>
</feature>
<keyword evidence="4" id="KW-1185">Reference proteome</keyword>
<dbReference type="Proteomes" id="UP000315648">
    <property type="component" value="Unassembled WGS sequence"/>
</dbReference>
<keyword evidence="2" id="KW-1133">Transmembrane helix</keyword>
<evidence type="ECO:0000313" key="3">
    <source>
        <dbReference type="EMBL" id="TSJ78914.1"/>
    </source>
</evidence>
<accession>A0A556QQJ7</accession>
<feature type="region of interest" description="Disordered" evidence="1">
    <location>
        <begin position="484"/>
        <end position="526"/>
    </location>
</feature>
<evidence type="ECO:0000256" key="2">
    <source>
        <dbReference type="SAM" id="Phobius"/>
    </source>
</evidence>
<organism evidence="3 4">
    <name type="scientific">Rariglobus hedericola</name>
    <dbReference type="NCBI Taxonomy" id="2597822"/>
    <lineage>
        <taxon>Bacteria</taxon>
        <taxon>Pseudomonadati</taxon>
        <taxon>Verrucomicrobiota</taxon>
        <taxon>Opitutia</taxon>
        <taxon>Opitutales</taxon>
        <taxon>Opitutaceae</taxon>
        <taxon>Rariglobus</taxon>
    </lineage>
</organism>
<evidence type="ECO:0008006" key="5">
    <source>
        <dbReference type="Google" id="ProtNLM"/>
    </source>
</evidence>
<name>A0A556QQJ7_9BACT</name>
<dbReference type="SUPFAM" id="SSF48452">
    <property type="entry name" value="TPR-like"/>
    <property type="match status" value="1"/>
</dbReference>
<proteinExistence type="predicted"/>